<accession>A0A2B7XH73</accession>
<reference evidence="1 2" key="1">
    <citation type="submission" date="2017-10" db="EMBL/GenBank/DDBJ databases">
        <title>Comparative genomics in systemic dimorphic fungi from Ajellomycetaceae.</title>
        <authorList>
            <person name="Munoz J.F."/>
            <person name="Mcewen J.G."/>
            <person name="Clay O.K."/>
            <person name="Cuomo C.A."/>
        </authorList>
    </citation>
    <scope>NUCLEOTIDE SEQUENCE [LARGE SCALE GENOMIC DNA]</scope>
    <source>
        <strain evidence="1 2">UAMH130</strain>
    </source>
</reference>
<keyword evidence="2" id="KW-1185">Reference proteome</keyword>
<dbReference type="EMBL" id="PDNC01000011">
    <property type="protein sequence ID" value="PGH08007.1"/>
    <property type="molecule type" value="Genomic_DNA"/>
</dbReference>
<gene>
    <name evidence="1" type="ORF">GX51_01447</name>
</gene>
<comment type="caution">
    <text evidence="1">The sequence shown here is derived from an EMBL/GenBank/DDBJ whole genome shotgun (WGS) entry which is preliminary data.</text>
</comment>
<sequence>MADKTPRYLGDDSRFEIRPGSPNDWKTMVVDLKINITSIDELCWDNIPKSVNDRVEIRFE</sequence>
<dbReference type="Proteomes" id="UP000224080">
    <property type="component" value="Unassembled WGS sequence"/>
</dbReference>
<name>A0A2B7XH73_9EURO</name>
<organism evidence="1 2">
    <name type="scientific">Blastomyces parvus</name>
    <dbReference type="NCBI Taxonomy" id="2060905"/>
    <lineage>
        <taxon>Eukaryota</taxon>
        <taxon>Fungi</taxon>
        <taxon>Dikarya</taxon>
        <taxon>Ascomycota</taxon>
        <taxon>Pezizomycotina</taxon>
        <taxon>Eurotiomycetes</taxon>
        <taxon>Eurotiomycetidae</taxon>
        <taxon>Onygenales</taxon>
        <taxon>Ajellomycetaceae</taxon>
        <taxon>Blastomyces</taxon>
    </lineage>
</organism>
<evidence type="ECO:0000313" key="1">
    <source>
        <dbReference type="EMBL" id="PGH08007.1"/>
    </source>
</evidence>
<protein>
    <submittedName>
        <fullName evidence="1">Uncharacterized protein</fullName>
    </submittedName>
</protein>
<dbReference type="AlphaFoldDB" id="A0A2B7XH73"/>
<evidence type="ECO:0000313" key="2">
    <source>
        <dbReference type="Proteomes" id="UP000224080"/>
    </source>
</evidence>
<proteinExistence type="predicted"/>